<reference evidence="1 2" key="1">
    <citation type="journal article" date="2012" name="J. Bacteriol.">
        <title>Draft genome sequence of Methanobacterium formicicum DSM 3637, an archaebacterium isolated from the methane producer amoeba Pelomyxa palustris.</title>
        <authorList>
            <person name="Gutierrez G."/>
        </authorList>
    </citation>
    <scope>NUCLEOTIDE SEQUENCE [LARGE SCALE GENOMIC DNA]</scope>
    <source>
        <strain evidence="2">DSM 3637 / PP1</strain>
    </source>
</reference>
<accession>K2R5L7</accession>
<dbReference type="EMBL" id="AMPO01000002">
    <property type="protein sequence ID" value="EKF86517.1"/>
    <property type="molecule type" value="Genomic_DNA"/>
</dbReference>
<evidence type="ECO:0000313" key="2">
    <source>
        <dbReference type="Proteomes" id="UP000007360"/>
    </source>
</evidence>
<keyword evidence="2" id="KW-1185">Reference proteome</keyword>
<name>K2R5L7_METFP</name>
<dbReference type="OrthoDB" id="71423at2157"/>
<proteinExistence type="predicted"/>
<comment type="caution">
    <text evidence="1">The sequence shown here is derived from an EMBL/GenBank/DDBJ whole genome shotgun (WGS) entry which is preliminary data.</text>
</comment>
<dbReference type="RefSeq" id="WP_004029908.1">
    <property type="nucleotide sequence ID" value="NZ_AMPO01000002.1"/>
</dbReference>
<gene>
    <name evidence="1" type="ORF">A994_03503</name>
</gene>
<protein>
    <submittedName>
        <fullName evidence="1">Uncharacterized protein</fullName>
    </submittedName>
</protein>
<organism evidence="1 2">
    <name type="scientific">Methanobacterium formicicum (strain DSM 3637 / PP1)</name>
    <dbReference type="NCBI Taxonomy" id="1204725"/>
    <lineage>
        <taxon>Archaea</taxon>
        <taxon>Methanobacteriati</taxon>
        <taxon>Methanobacteriota</taxon>
        <taxon>Methanomada group</taxon>
        <taxon>Methanobacteria</taxon>
        <taxon>Methanobacteriales</taxon>
        <taxon>Methanobacteriaceae</taxon>
        <taxon>Methanobacterium</taxon>
    </lineage>
</organism>
<dbReference type="AlphaFoldDB" id="K2R5L7"/>
<evidence type="ECO:0000313" key="1">
    <source>
        <dbReference type="EMBL" id="EKF86517.1"/>
    </source>
</evidence>
<dbReference type="Proteomes" id="UP000007360">
    <property type="component" value="Unassembled WGS sequence"/>
</dbReference>
<sequence length="71" mass="8507">MSYDYLKKDIERVDKKFKELKDKGDIEAIEKKLDSLEHNPNSSSIDKIKVEIYRDVLDLKKNKEIEEHNKK</sequence>
<dbReference type="PATRIC" id="fig|1204725.3.peg.705"/>